<protein>
    <submittedName>
        <fullName evidence="2">Uncharacterized protein</fullName>
    </submittedName>
</protein>
<evidence type="ECO:0000256" key="1">
    <source>
        <dbReference type="SAM" id="Phobius"/>
    </source>
</evidence>
<dbReference type="RefSeq" id="WP_169048012.1">
    <property type="nucleotide sequence ID" value="NZ_JAVDRD010000001.1"/>
</dbReference>
<keyword evidence="3" id="KW-1185">Reference proteome</keyword>
<keyword evidence="1" id="KW-1133">Transmembrane helix</keyword>
<dbReference type="Proteomes" id="UP001184150">
    <property type="component" value="Unassembled WGS sequence"/>
</dbReference>
<keyword evidence="1" id="KW-0472">Membrane</keyword>
<feature type="transmembrane region" description="Helical" evidence="1">
    <location>
        <begin position="12"/>
        <end position="32"/>
    </location>
</feature>
<keyword evidence="1" id="KW-0812">Transmembrane</keyword>
<reference evidence="2 3" key="1">
    <citation type="submission" date="2023-07" db="EMBL/GenBank/DDBJ databases">
        <title>Sorghum-associated microbial communities from plants grown in Nebraska, USA.</title>
        <authorList>
            <person name="Schachtman D."/>
        </authorList>
    </citation>
    <scope>NUCLEOTIDE SEQUENCE [LARGE SCALE GENOMIC DNA]</scope>
    <source>
        <strain evidence="2 3">DS1027</strain>
    </source>
</reference>
<gene>
    <name evidence="2" type="ORF">J2792_000419</name>
</gene>
<name>A0ABU1MGX8_9SPHN</name>
<evidence type="ECO:0000313" key="3">
    <source>
        <dbReference type="Proteomes" id="UP001184150"/>
    </source>
</evidence>
<accession>A0ABU1MGX8</accession>
<dbReference type="EMBL" id="JAVDRD010000001">
    <property type="protein sequence ID" value="MDR6509579.1"/>
    <property type="molecule type" value="Genomic_DNA"/>
</dbReference>
<proteinExistence type="predicted"/>
<comment type="caution">
    <text evidence="2">The sequence shown here is derived from an EMBL/GenBank/DDBJ whole genome shotgun (WGS) entry which is preliminary data.</text>
</comment>
<sequence length="272" mass="29920">MPQSDPSSIYEIVSSISTAVAAIFAAGSTWLARKSAKSAQDAVDEARLARRNEILPRFVLDKDFLDFSFHWPHGATLNGEPVYLARKHSKDLDPSSPTFTLSNVGERPALELTVTFELVDHNKPLAVPQPYHQIGLTSGPEPTLPGEPSIPTLQYLNANGTGGGSLPLYRKQSVFLANCVPGKPNTIELPQGILSRLFVRGLEYINHDSDHSDLILIVKVEGFTVDGEAIANQFRFHVYPFCYGPSLPLRVSGHIRELPTYPSDRDALRAVY</sequence>
<evidence type="ECO:0000313" key="2">
    <source>
        <dbReference type="EMBL" id="MDR6509579.1"/>
    </source>
</evidence>
<organism evidence="2 3">
    <name type="scientific">Novosphingobium capsulatum</name>
    <dbReference type="NCBI Taxonomy" id="13688"/>
    <lineage>
        <taxon>Bacteria</taxon>
        <taxon>Pseudomonadati</taxon>
        <taxon>Pseudomonadota</taxon>
        <taxon>Alphaproteobacteria</taxon>
        <taxon>Sphingomonadales</taxon>
        <taxon>Sphingomonadaceae</taxon>
        <taxon>Novosphingobium</taxon>
    </lineage>
</organism>